<accession>A0A225NQ72</accession>
<evidence type="ECO:0008006" key="3">
    <source>
        <dbReference type="Google" id="ProtNLM"/>
    </source>
</evidence>
<dbReference type="Gene3D" id="3.10.20.30">
    <property type="match status" value="1"/>
</dbReference>
<dbReference type="EMBL" id="AQQR01000003">
    <property type="protein sequence ID" value="OWU74911.1"/>
    <property type="molecule type" value="Genomic_DNA"/>
</dbReference>
<gene>
    <name evidence="1" type="ORF">ATO3_10140</name>
</gene>
<sequence>MVAVHLWSSLTRFTDGAREVDIDAQTVGGVLDGLKSDYPGLEPILDAGVSVVIDGEIATGRHVEIPEGAEVVLMQRLKGG</sequence>
<protein>
    <recommendedName>
        <fullName evidence="3">Thiamine biosynthesis protein ThiS</fullName>
    </recommendedName>
</protein>
<dbReference type="AlphaFoldDB" id="A0A225NQ72"/>
<reference evidence="1 2" key="1">
    <citation type="submission" date="2013-04" db="EMBL/GenBank/DDBJ databases">
        <title>Oceanicola sp. 22II1-22F33 Genome Sequencing.</title>
        <authorList>
            <person name="Lai Q."/>
            <person name="Li G."/>
            <person name="Shao Z."/>
        </authorList>
    </citation>
    <scope>NUCLEOTIDE SEQUENCE [LARGE SCALE GENOMIC DNA]</scope>
    <source>
        <strain evidence="1 2">22II1-22F33</strain>
    </source>
</reference>
<keyword evidence="2" id="KW-1185">Reference proteome</keyword>
<dbReference type="SUPFAM" id="SSF54285">
    <property type="entry name" value="MoaD/ThiS"/>
    <property type="match status" value="1"/>
</dbReference>
<name>A0A225NQ72_9RHOB</name>
<evidence type="ECO:0000313" key="1">
    <source>
        <dbReference type="EMBL" id="OWU74911.1"/>
    </source>
</evidence>
<evidence type="ECO:0000313" key="2">
    <source>
        <dbReference type="Proteomes" id="UP000215377"/>
    </source>
</evidence>
<dbReference type="RefSeq" id="WP_088649728.1">
    <property type="nucleotide sequence ID" value="NZ_AQQR01000003.1"/>
</dbReference>
<comment type="caution">
    <text evidence="1">The sequence shown here is derived from an EMBL/GenBank/DDBJ whole genome shotgun (WGS) entry which is preliminary data.</text>
</comment>
<dbReference type="Pfam" id="PF02597">
    <property type="entry name" value="ThiS"/>
    <property type="match status" value="1"/>
</dbReference>
<dbReference type="OrthoDB" id="8087696at2"/>
<dbReference type="Proteomes" id="UP000215377">
    <property type="component" value="Unassembled WGS sequence"/>
</dbReference>
<dbReference type="InterPro" id="IPR003749">
    <property type="entry name" value="ThiS/MoaD-like"/>
</dbReference>
<dbReference type="CDD" id="cd17040">
    <property type="entry name" value="Ubl_MoaD_like"/>
    <property type="match status" value="1"/>
</dbReference>
<dbReference type="InterPro" id="IPR016155">
    <property type="entry name" value="Mopterin_synth/thiamin_S_b"/>
</dbReference>
<proteinExistence type="predicted"/>
<dbReference type="InterPro" id="IPR012675">
    <property type="entry name" value="Beta-grasp_dom_sf"/>
</dbReference>
<organism evidence="1 2">
    <name type="scientific">Marinibacterium profundimaris</name>
    <dbReference type="NCBI Taxonomy" id="1679460"/>
    <lineage>
        <taxon>Bacteria</taxon>
        <taxon>Pseudomonadati</taxon>
        <taxon>Pseudomonadota</taxon>
        <taxon>Alphaproteobacteria</taxon>
        <taxon>Rhodobacterales</taxon>
        <taxon>Paracoccaceae</taxon>
        <taxon>Marinibacterium</taxon>
    </lineage>
</organism>